<dbReference type="NCBIfam" id="TIGR03215">
    <property type="entry name" value="ac_ald_DH_ac"/>
    <property type="match status" value="1"/>
</dbReference>
<keyword evidence="2 3" id="KW-0520">NAD</keyword>
<feature type="binding site" evidence="3">
    <location>
        <begin position="18"/>
        <end position="21"/>
    </location>
    <ligand>
        <name>NAD(+)</name>
        <dbReference type="ChEBI" id="CHEBI:57540"/>
    </ligand>
</feature>
<feature type="binding site" evidence="3">
    <location>
        <position position="296"/>
    </location>
    <ligand>
        <name>NAD(+)</name>
        <dbReference type="ChEBI" id="CHEBI:57540"/>
    </ligand>
</feature>
<sequence>MNPTPAGDRRTKVAIIGSGNIGSDLMMKVIRLSETLEMGAMVGIDPASDGLARARRLGIPTTAEGVDGLVALPNFDEIAVVFDATSARAHVANAAKLAPHGKILVDLTPAAIGPFVVPAVNLEAHAEARNVNMVTCGGQATIPMVAAVSRVAAVPYAEIVASIASRSAGPGTRANIDEFTETTSKAIEVVGGAGRGKAIIVLNPAEPPMIMRDTVLCLAAGGDPEEIVASVVAMAAQVARYVPGYRLKQQVQVSPVADDEPLDTLIGVGAPRPRWKVSVFLEVEGAAHYLPAYAGNLDIMTSAALRTAELLAARSAGAPQPAVQPAEAVR</sequence>
<gene>
    <name evidence="5" type="ORF">ACFQH9_20735</name>
</gene>
<dbReference type="Pfam" id="PF09290">
    <property type="entry name" value="AcetDehyd-dimer"/>
    <property type="match status" value="1"/>
</dbReference>
<organism evidence="5 6">
    <name type="scientific">Pseudonocardia lutea</name>
    <dbReference type="NCBI Taxonomy" id="2172015"/>
    <lineage>
        <taxon>Bacteria</taxon>
        <taxon>Bacillati</taxon>
        <taxon>Actinomycetota</taxon>
        <taxon>Actinomycetes</taxon>
        <taxon>Pseudonocardiales</taxon>
        <taxon>Pseudonocardiaceae</taxon>
        <taxon>Pseudonocardia</taxon>
    </lineage>
</organism>
<dbReference type="Gene3D" id="3.30.360.10">
    <property type="entry name" value="Dihydrodipicolinate Reductase, domain 2"/>
    <property type="match status" value="1"/>
</dbReference>
<dbReference type="CDD" id="cd23933">
    <property type="entry name" value="ALDH_C"/>
    <property type="match status" value="1"/>
</dbReference>
<name>A0ABW1IEC4_9PSEU</name>
<dbReference type="Gene3D" id="3.40.50.720">
    <property type="entry name" value="NAD(P)-binding Rossmann-like Domain"/>
    <property type="match status" value="1"/>
</dbReference>
<proteinExistence type="inferred from homology"/>
<dbReference type="InterPro" id="IPR000534">
    <property type="entry name" value="Semialdehyde_DH_NAD-bd"/>
</dbReference>
<evidence type="ECO:0000256" key="3">
    <source>
        <dbReference type="HAMAP-Rule" id="MF_01657"/>
    </source>
</evidence>
<comment type="caution">
    <text evidence="5">The sequence shown here is derived from an EMBL/GenBank/DDBJ whole genome shotgun (WGS) entry which is preliminary data.</text>
</comment>
<evidence type="ECO:0000313" key="5">
    <source>
        <dbReference type="EMBL" id="MFC5950699.1"/>
    </source>
</evidence>
<keyword evidence="6" id="KW-1185">Reference proteome</keyword>
<evidence type="ECO:0000256" key="2">
    <source>
        <dbReference type="ARBA" id="ARBA00023027"/>
    </source>
</evidence>
<dbReference type="InterPro" id="IPR036291">
    <property type="entry name" value="NAD(P)-bd_dom_sf"/>
</dbReference>
<dbReference type="EMBL" id="JBHSQK010000052">
    <property type="protein sequence ID" value="MFC5950699.1"/>
    <property type="molecule type" value="Genomic_DNA"/>
</dbReference>
<dbReference type="NCBIfam" id="NF006157">
    <property type="entry name" value="PRK08300.1"/>
    <property type="match status" value="1"/>
</dbReference>
<dbReference type="Proteomes" id="UP001596119">
    <property type="component" value="Unassembled WGS sequence"/>
</dbReference>
<feature type="active site" description="Acyl-thioester intermediate" evidence="3">
    <location>
        <position position="136"/>
    </location>
</feature>
<feature type="domain" description="Semialdehyde dehydrogenase NAD-binding" evidence="4">
    <location>
        <begin position="12"/>
        <end position="128"/>
    </location>
</feature>
<feature type="binding site" evidence="3">
    <location>
        <begin position="167"/>
        <end position="175"/>
    </location>
    <ligand>
        <name>NAD(+)</name>
        <dbReference type="ChEBI" id="CHEBI:57540"/>
    </ligand>
</feature>
<dbReference type="SUPFAM" id="SSF51735">
    <property type="entry name" value="NAD(P)-binding Rossmann-fold domains"/>
    <property type="match status" value="1"/>
</dbReference>
<keyword evidence="3" id="KW-0058">Aromatic hydrocarbons catabolism</keyword>
<accession>A0ABW1IEC4</accession>
<keyword evidence="3 5" id="KW-0560">Oxidoreductase</keyword>
<evidence type="ECO:0000259" key="4">
    <source>
        <dbReference type="SMART" id="SM00859"/>
    </source>
</evidence>
<evidence type="ECO:0000256" key="1">
    <source>
        <dbReference type="ARBA" id="ARBA00009244"/>
    </source>
</evidence>
<comment type="similarity">
    <text evidence="1 3">Belongs to the acetaldehyde dehydrogenase family.</text>
</comment>
<dbReference type="Pfam" id="PF01118">
    <property type="entry name" value="Semialdhyde_dh"/>
    <property type="match status" value="1"/>
</dbReference>
<dbReference type="SUPFAM" id="SSF55347">
    <property type="entry name" value="Glyceraldehyde-3-phosphate dehydrogenase-like, C-terminal domain"/>
    <property type="match status" value="1"/>
</dbReference>
<evidence type="ECO:0000313" key="6">
    <source>
        <dbReference type="Proteomes" id="UP001596119"/>
    </source>
</evidence>
<dbReference type="PIRSF" id="PIRSF015689">
    <property type="entry name" value="Actaldh_dh_actl"/>
    <property type="match status" value="1"/>
</dbReference>
<dbReference type="GO" id="GO:0008774">
    <property type="term" value="F:acetaldehyde dehydrogenase (acetylating) activity"/>
    <property type="evidence" value="ECO:0007669"/>
    <property type="project" value="UniProtKB-EC"/>
</dbReference>
<protein>
    <recommendedName>
        <fullName evidence="3">Acetaldehyde dehydrogenase</fullName>
        <ecNumber evidence="3">1.2.1.10</ecNumber>
    </recommendedName>
    <alternativeName>
        <fullName evidence="3">Acetaldehyde dehydrogenase [acetylating]</fullName>
    </alternativeName>
</protein>
<dbReference type="EC" id="1.2.1.10" evidence="3"/>
<dbReference type="InterPro" id="IPR015426">
    <property type="entry name" value="Acetylaldehyde_DH_C"/>
</dbReference>
<dbReference type="SMART" id="SM00859">
    <property type="entry name" value="Semialdhyde_dh"/>
    <property type="match status" value="1"/>
</dbReference>
<comment type="catalytic activity">
    <reaction evidence="3">
        <text>acetaldehyde + NAD(+) + CoA = acetyl-CoA + NADH + H(+)</text>
        <dbReference type="Rhea" id="RHEA:23288"/>
        <dbReference type="ChEBI" id="CHEBI:15343"/>
        <dbReference type="ChEBI" id="CHEBI:15378"/>
        <dbReference type="ChEBI" id="CHEBI:57287"/>
        <dbReference type="ChEBI" id="CHEBI:57288"/>
        <dbReference type="ChEBI" id="CHEBI:57540"/>
        <dbReference type="ChEBI" id="CHEBI:57945"/>
        <dbReference type="EC" id="1.2.1.10"/>
    </reaction>
</comment>
<dbReference type="InterPro" id="IPR003361">
    <property type="entry name" value="Acetaldehyde_dehydrogenase"/>
</dbReference>
<dbReference type="HAMAP" id="MF_01657">
    <property type="entry name" value="Ac_ald_DH_ac"/>
    <property type="match status" value="1"/>
</dbReference>
<dbReference type="RefSeq" id="WP_379567949.1">
    <property type="nucleotide sequence ID" value="NZ_JBHSQK010000052.1"/>
</dbReference>
<reference evidence="6" key="1">
    <citation type="journal article" date="2019" name="Int. J. Syst. Evol. Microbiol.">
        <title>The Global Catalogue of Microorganisms (GCM) 10K type strain sequencing project: providing services to taxonomists for standard genome sequencing and annotation.</title>
        <authorList>
            <consortium name="The Broad Institute Genomics Platform"/>
            <consortium name="The Broad Institute Genome Sequencing Center for Infectious Disease"/>
            <person name="Wu L."/>
            <person name="Ma J."/>
        </authorList>
    </citation>
    <scope>NUCLEOTIDE SEQUENCE [LARGE SCALE GENOMIC DNA]</scope>
    <source>
        <strain evidence="6">CGMCC 4.7397</strain>
    </source>
</reference>